<evidence type="ECO:0000259" key="8">
    <source>
        <dbReference type="PROSITE" id="PS50011"/>
    </source>
</evidence>
<keyword evidence="4 5" id="KW-0040">ANK repeat</keyword>
<dbReference type="SUPFAM" id="SSF56112">
    <property type="entry name" value="Protein kinase-like (PK-like)"/>
    <property type="match status" value="1"/>
</dbReference>
<evidence type="ECO:0000256" key="4">
    <source>
        <dbReference type="ARBA" id="ARBA00023043"/>
    </source>
</evidence>
<dbReference type="InterPro" id="IPR008271">
    <property type="entry name" value="Ser/Thr_kinase_AS"/>
</dbReference>
<dbReference type="Proteomes" id="UP000799324">
    <property type="component" value="Unassembled WGS sequence"/>
</dbReference>
<name>A0A6A6SID9_9PLEO</name>
<dbReference type="InterPro" id="IPR036770">
    <property type="entry name" value="Ankyrin_rpt-contain_sf"/>
</dbReference>
<evidence type="ECO:0000256" key="7">
    <source>
        <dbReference type="SAM" id="MobiDB-lite"/>
    </source>
</evidence>
<dbReference type="Pfam" id="PF00069">
    <property type="entry name" value="Pkinase"/>
    <property type="match status" value="1"/>
</dbReference>
<dbReference type="SUPFAM" id="SSF48403">
    <property type="entry name" value="Ankyrin repeat"/>
    <property type="match status" value="1"/>
</dbReference>
<dbReference type="GO" id="GO:0005524">
    <property type="term" value="F:ATP binding"/>
    <property type="evidence" value="ECO:0007669"/>
    <property type="project" value="UniProtKB-UniRule"/>
</dbReference>
<feature type="binding site" evidence="6">
    <location>
        <position position="80"/>
    </location>
    <ligand>
        <name>ATP</name>
        <dbReference type="ChEBI" id="CHEBI:30616"/>
    </ligand>
</feature>
<dbReference type="SMART" id="SM00220">
    <property type="entry name" value="S_TKc"/>
    <property type="match status" value="1"/>
</dbReference>
<dbReference type="PROSITE" id="PS50297">
    <property type="entry name" value="ANK_REP_REGION"/>
    <property type="match status" value="2"/>
</dbReference>
<dbReference type="AlphaFoldDB" id="A0A6A6SID9"/>
<dbReference type="OrthoDB" id="3946338at2759"/>
<evidence type="ECO:0000256" key="6">
    <source>
        <dbReference type="PROSITE-ProRule" id="PRU10141"/>
    </source>
</evidence>
<evidence type="ECO:0000256" key="2">
    <source>
        <dbReference type="ARBA" id="ARBA00022741"/>
    </source>
</evidence>
<evidence type="ECO:0000313" key="10">
    <source>
        <dbReference type="Proteomes" id="UP000799324"/>
    </source>
</evidence>
<feature type="repeat" description="ANK" evidence="5">
    <location>
        <begin position="572"/>
        <end position="604"/>
    </location>
</feature>
<dbReference type="InterPro" id="IPR002110">
    <property type="entry name" value="Ankyrin_rpt"/>
</dbReference>
<accession>A0A6A6SID9</accession>
<dbReference type="GO" id="GO:0004672">
    <property type="term" value="F:protein kinase activity"/>
    <property type="evidence" value="ECO:0007669"/>
    <property type="project" value="InterPro"/>
</dbReference>
<dbReference type="CDD" id="cd00180">
    <property type="entry name" value="PKc"/>
    <property type="match status" value="1"/>
</dbReference>
<keyword evidence="1" id="KW-0677">Repeat</keyword>
<dbReference type="EMBL" id="MU004673">
    <property type="protein sequence ID" value="KAF2647152.1"/>
    <property type="molecule type" value="Genomic_DNA"/>
</dbReference>
<dbReference type="InterPro" id="IPR017441">
    <property type="entry name" value="Protein_kinase_ATP_BS"/>
</dbReference>
<feature type="repeat" description="ANK" evidence="5">
    <location>
        <begin position="867"/>
        <end position="900"/>
    </location>
</feature>
<dbReference type="SMART" id="SM00248">
    <property type="entry name" value="ANK"/>
    <property type="match status" value="9"/>
</dbReference>
<organism evidence="9 10">
    <name type="scientific">Lophiostoma macrostomum CBS 122681</name>
    <dbReference type="NCBI Taxonomy" id="1314788"/>
    <lineage>
        <taxon>Eukaryota</taxon>
        <taxon>Fungi</taxon>
        <taxon>Dikarya</taxon>
        <taxon>Ascomycota</taxon>
        <taxon>Pezizomycotina</taxon>
        <taxon>Dothideomycetes</taxon>
        <taxon>Pleosporomycetidae</taxon>
        <taxon>Pleosporales</taxon>
        <taxon>Lophiostomataceae</taxon>
        <taxon>Lophiostoma</taxon>
    </lineage>
</organism>
<dbReference type="InterPro" id="IPR000719">
    <property type="entry name" value="Prot_kinase_dom"/>
</dbReference>
<dbReference type="InterPro" id="IPR011009">
    <property type="entry name" value="Kinase-like_dom_sf"/>
</dbReference>
<dbReference type="Gene3D" id="1.10.510.10">
    <property type="entry name" value="Transferase(Phosphotransferase) domain 1"/>
    <property type="match status" value="1"/>
</dbReference>
<dbReference type="PANTHER" id="PTHR24198">
    <property type="entry name" value="ANKYRIN REPEAT AND PROTEIN KINASE DOMAIN-CONTAINING PROTEIN"/>
    <property type="match status" value="1"/>
</dbReference>
<feature type="region of interest" description="Disordered" evidence="7">
    <location>
        <begin position="1"/>
        <end position="23"/>
    </location>
</feature>
<evidence type="ECO:0000313" key="9">
    <source>
        <dbReference type="EMBL" id="KAF2647152.1"/>
    </source>
</evidence>
<sequence>MSSLWSTTWNATVPPSTSSKQNPQASTALDFLAVLATTDLKIYGSVQLGLSSFHYNRLGRGGYAVVERCGKKGHEYVAVKMCRLSTTDTIEEARNTIDGYLDKLGLEMRILSHAPLRTHPNIVNIVGICMDDDFGYSSLSLVLEYSEYGTLREFLLASEETLPEKTLLRFGAQVGHGLAALHRQLICHGDVKLENCLVFKVEGGWNIKLSDFGGSIVGSMDALSASVECSYGTRFLNAPEVRSSNTGAGFTISDAMMTDVFSFGLLIWETLKRGNRYFEEHWISGCPRQPGKDLMQYYMETMLDNGLLTKSLEYLDQRLDNPHIGQLVRQIFQGTLQDTPQARASMQTLCTILQSTLDAEVYTDLDEYRPLCVWDSPNTFFTIYYEIRDDARMISELPFDTQRRIVEGMRSLASSEIVSQTDRSHAAMCVAECYLLGFGVEHDKCMVVNWIFQSALLGSSKAQAWYYRIAATAQAEPEWSECIDRFRIVEDELARCPPQEYLLTRIRLQLQSIMTEIKSAIADSEVPSSIPSLFTCDTCDNYLPLHCAALVGDDVEVMRQLSVYSLESQCARGLTAIHYACLGGHLSTLELLIQKGASIHPVGPYGVIPLHMCLGFCPADVSRAVSILLGNGAIADAKAAMPFAWDYHDLILEGTPLEWAVRSGNRPLAQALLPLHADIASLNAAISQYFWDISEDIFRHLDKADRLSPDELHVAPQASSFGLSIAHGANLGFAMRATMKICLKYGMFTRQSDEYSTFKALAGSACAIYDFQLLEVCFDLFPPQFVKRIEEDGFTALVYAIGESKNHIIWSLTLEKIISIYTVEELECEVLFGKPYLHLAVSNGSIIAARFLLERGVNVNQTTFDEFEDTPLHICTRSMPTKKMFSLLMSFGADLNARSSLIGMTPLEERLVGKQSRFDFVESLLEDPDADIDFGTIIHGLLPIAIAAAQAANRRLYSQDALRMLLGSPRVSILINELDGQGLTLLHKAVQFLHIDTVGFLLEAEASANIPYQPKPTGPSILPLQLATGLGYRYWLHSVDDDLPQVQLRKASAMAVSFKLLQWHHARDDGHFRGITRLHLACRMNIPREVELSLAAGDSPLAQGSWPGIEQEVTPGDLLHGKFSDEDACIKTMFSDFEGPDEIYKQTLQQSLTFDLQTSLAVRTQTHEILQRAIKQS</sequence>
<keyword evidence="10" id="KW-1185">Reference proteome</keyword>
<keyword evidence="2 6" id="KW-0547">Nucleotide-binding</keyword>
<reference evidence="9" key="1">
    <citation type="journal article" date="2020" name="Stud. Mycol.">
        <title>101 Dothideomycetes genomes: a test case for predicting lifestyles and emergence of pathogens.</title>
        <authorList>
            <person name="Haridas S."/>
            <person name="Albert R."/>
            <person name="Binder M."/>
            <person name="Bloem J."/>
            <person name="Labutti K."/>
            <person name="Salamov A."/>
            <person name="Andreopoulos B."/>
            <person name="Baker S."/>
            <person name="Barry K."/>
            <person name="Bills G."/>
            <person name="Bluhm B."/>
            <person name="Cannon C."/>
            <person name="Castanera R."/>
            <person name="Culley D."/>
            <person name="Daum C."/>
            <person name="Ezra D."/>
            <person name="Gonzalez J."/>
            <person name="Henrissat B."/>
            <person name="Kuo A."/>
            <person name="Liang C."/>
            <person name="Lipzen A."/>
            <person name="Lutzoni F."/>
            <person name="Magnuson J."/>
            <person name="Mondo S."/>
            <person name="Nolan M."/>
            <person name="Ohm R."/>
            <person name="Pangilinan J."/>
            <person name="Park H.-J."/>
            <person name="Ramirez L."/>
            <person name="Alfaro M."/>
            <person name="Sun H."/>
            <person name="Tritt A."/>
            <person name="Yoshinaga Y."/>
            <person name="Zwiers L.-H."/>
            <person name="Turgeon B."/>
            <person name="Goodwin S."/>
            <person name="Spatafora J."/>
            <person name="Crous P."/>
            <person name="Grigoriev I."/>
        </authorList>
    </citation>
    <scope>NUCLEOTIDE SEQUENCE</scope>
    <source>
        <strain evidence="9">CBS 122681</strain>
    </source>
</reference>
<evidence type="ECO:0000256" key="3">
    <source>
        <dbReference type="ARBA" id="ARBA00022840"/>
    </source>
</evidence>
<evidence type="ECO:0000256" key="5">
    <source>
        <dbReference type="PROSITE-ProRule" id="PRU00023"/>
    </source>
</evidence>
<feature type="repeat" description="ANK" evidence="5">
    <location>
        <begin position="832"/>
        <end position="864"/>
    </location>
</feature>
<dbReference type="PROSITE" id="PS50088">
    <property type="entry name" value="ANK_REPEAT"/>
    <property type="match status" value="4"/>
</dbReference>
<dbReference type="PANTHER" id="PTHR24198:SF165">
    <property type="entry name" value="ANKYRIN REPEAT-CONTAINING PROTEIN-RELATED"/>
    <property type="match status" value="1"/>
</dbReference>
<gene>
    <name evidence="9" type="ORF">K491DRAFT_685755</name>
</gene>
<dbReference type="Pfam" id="PF12796">
    <property type="entry name" value="Ank_2"/>
    <property type="match status" value="2"/>
</dbReference>
<proteinExistence type="predicted"/>
<keyword evidence="3 6" id="KW-0067">ATP-binding</keyword>
<dbReference type="PROSITE" id="PS00107">
    <property type="entry name" value="PROTEIN_KINASE_ATP"/>
    <property type="match status" value="1"/>
</dbReference>
<dbReference type="PROSITE" id="PS50011">
    <property type="entry name" value="PROTEIN_KINASE_DOM"/>
    <property type="match status" value="1"/>
</dbReference>
<feature type="repeat" description="ANK" evidence="5">
    <location>
        <begin position="981"/>
        <end position="1013"/>
    </location>
</feature>
<dbReference type="PROSITE" id="PS00108">
    <property type="entry name" value="PROTEIN_KINASE_ST"/>
    <property type="match status" value="1"/>
</dbReference>
<protein>
    <recommendedName>
        <fullName evidence="8">Protein kinase domain-containing protein</fullName>
    </recommendedName>
</protein>
<evidence type="ECO:0000256" key="1">
    <source>
        <dbReference type="ARBA" id="ARBA00022737"/>
    </source>
</evidence>
<feature type="domain" description="Protein kinase" evidence="8">
    <location>
        <begin position="52"/>
        <end position="357"/>
    </location>
</feature>
<dbReference type="Gene3D" id="1.25.40.20">
    <property type="entry name" value="Ankyrin repeat-containing domain"/>
    <property type="match status" value="2"/>
</dbReference>